<dbReference type="Gene3D" id="3.50.50.60">
    <property type="entry name" value="FAD/NAD(P)-binding domain"/>
    <property type="match status" value="2"/>
</dbReference>
<name>A0A9W9KIZ2_9EURO</name>
<protein>
    <recommendedName>
        <fullName evidence="4">FAD/NAD(P)-binding domain-containing protein</fullName>
    </recommendedName>
</protein>
<organism evidence="5 6">
    <name type="scientific">Penicillium angulare</name>
    <dbReference type="NCBI Taxonomy" id="116970"/>
    <lineage>
        <taxon>Eukaryota</taxon>
        <taxon>Fungi</taxon>
        <taxon>Dikarya</taxon>
        <taxon>Ascomycota</taxon>
        <taxon>Pezizomycotina</taxon>
        <taxon>Eurotiomycetes</taxon>
        <taxon>Eurotiomycetidae</taxon>
        <taxon>Eurotiales</taxon>
        <taxon>Aspergillaceae</taxon>
        <taxon>Penicillium</taxon>
    </lineage>
</organism>
<dbReference type="PRINTS" id="PR00368">
    <property type="entry name" value="FADPNR"/>
</dbReference>
<dbReference type="AlphaFoldDB" id="A0A9W9KIZ2"/>
<evidence type="ECO:0000256" key="2">
    <source>
        <dbReference type="ARBA" id="ARBA00022630"/>
    </source>
</evidence>
<dbReference type="InterPro" id="IPR023753">
    <property type="entry name" value="FAD/NAD-binding_dom"/>
</dbReference>
<evidence type="ECO:0000256" key="3">
    <source>
        <dbReference type="ARBA" id="ARBA00023002"/>
    </source>
</evidence>
<dbReference type="InterPro" id="IPR050097">
    <property type="entry name" value="Ferredoxin-NADP_redctase_2"/>
</dbReference>
<dbReference type="EMBL" id="JAPQKH010000003">
    <property type="protein sequence ID" value="KAJ5107506.1"/>
    <property type="molecule type" value="Genomic_DNA"/>
</dbReference>
<evidence type="ECO:0000313" key="5">
    <source>
        <dbReference type="EMBL" id="KAJ5107506.1"/>
    </source>
</evidence>
<reference evidence="5" key="1">
    <citation type="submission" date="2022-11" db="EMBL/GenBank/DDBJ databases">
        <authorList>
            <person name="Petersen C."/>
        </authorList>
    </citation>
    <scope>NUCLEOTIDE SEQUENCE</scope>
    <source>
        <strain evidence="5">IBT 30069</strain>
    </source>
</reference>
<feature type="domain" description="FAD/NAD(P)-binding" evidence="4">
    <location>
        <begin position="4"/>
        <end position="293"/>
    </location>
</feature>
<sequence length="314" mass="33915">MSIFDVLIIGGGPAGLSVATGLARQLHRAVVFDSGVYRNALASHMHNVASWDHKSPAEFRQAARERIQSRYDTIQFESVEIKKVERNGQGIFNAIDSNDRVWAGKKLVLANGVRDIFPDIQGYENCWAIGIFHCLFCHGYEERGRESAAVLAIGDMANTMLAMHVARMARRFATNVTVYTHGAEELTQALETAAHGTGIKIDSRYITKLTKGPGETDVEVAFEDGTQKMEGFLVHKPKTEINGPFAEQLGLNLTSDGDLKTTEPFYSTSMPGVFAAGDCAGPLKAVVTAMSSGTLVAGGLAGQLQAELYSGEQS</sequence>
<accession>A0A9W9KIZ2</accession>
<dbReference type="InterPro" id="IPR036188">
    <property type="entry name" value="FAD/NAD-bd_sf"/>
</dbReference>
<dbReference type="Proteomes" id="UP001149165">
    <property type="component" value="Unassembled WGS sequence"/>
</dbReference>
<dbReference type="Pfam" id="PF07992">
    <property type="entry name" value="Pyr_redox_2"/>
    <property type="match status" value="1"/>
</dbReference>
<dbReference type="GO" id="GO:0016491">
    <property type="term" value="F:oxidoreductase activity"/>
    <property type="evidence" value="ECO:0007669"/>
    <property type="project" value="UniProtKB-KW"/>
</dbReference>
<dbReference type="GO" id="GO:0097237">
    <property type="term" value="P:cellular response to toxic substance"/>
    <property type="evidence" value="ECO:0007669"/>
    <property type="project" value="UniProtKB-ARBA"/>
</dbReference>
<dbReference type="SUPFAM" id="SSF51905">
    <property type="entry name" value="FAD/NAD(P)-binding domain"/>
    <property type="match status" value="1"/>
</dbReference>
<comment type="caution">
    <text evidence="5">The sequence shown here is derived from an EMBL/GenBank/DDBJ whole genome shotgun (WGS) entry which is preliminary data.</text>
</comment>
<dbReference type="PRINTS" id="PR00469">
    <property type="entry name" value="PNDRDTASEII"/>
</dbReference>
<evidence type="ECO:0000313" key="6">
    <source>
        <dbReference type="Proteomes" id="UP001149165"/>
    </source>
</evidence>
<gene>
    <name evidence="5" type="ORF">N7456_004181</name>
</gene>
<dbReference type="PANTHER" id="PTHR48105">
    <property type="entry name" value="THIOREDOXIN REDUCTASE 1-RELATED-RELATED"/>
    <property type="match status" value="1"/>
</dbReference>
<proteinExistence type="inferred from homology"/>
<evidence type="ECO:0000256" key="1">
    <source>
        <dbReference type="ARBA" id="ARBA00009333"/>
    </source>
</evidence>
<evidence type="ECO:0000259" key="4">
    <source>
        <dbReference type="Pfam" id="PF07992"/>
    </source>
</evidence>
<comment type="similarity">
    <text evidence="1">Belongs to the class-II pyridine nucleotide-disulfide oxidoreductase family.</text>
</comment>
<reference evidence="5" key="2">
    <citation type="journal article" date="2023" name="IMA Fungus">
        <title>Comparative genomic study of the Penicillium genus elucidates a diverse pangenome and 15 lateral gene transfer events.</title>
        <authorList>
            <person name="Petersen C."/>
            <person name="Sorensen T."/>
            <person name="Nielsen M.R."/>
            <person name="Sondergaard T.E."/>
            <person name="Sorensen J.L."/>
            <person name="Fitzpatrick D.A."/>
            <person name="Frisvad J.C."/>
            <person name="Nielsen K.L."/>
        </authorList>
    </citation>
    <scope>NUCLEOTIDE SEQUENCE</scope>
    <source>
        <strain evidence="5">IBT 30069</strain>
    </source>
</reference>
<keyword evidence="6" id="KW-1185">Reference proteome</keyword>
<keyword evidence="3" id="KW-0560">Oxidoreductase</keyword>
<dbReference type="OrthoDB" id="10260355at2759"/>
<keyword evidence="2" id="KW-0285">Flavoprotein</keyword>